<evidence type="ECO:0000256" key="1">
    <source>
        <dbReference type="ARBA" id="ARBA00004370"/>
    </source>
</evidence>
<evidence type="ECO:0000259" key="10">
    <source>
        <dbReference type="PROSITE" id="PS50113"/>
    </source>
</evidence>
<dbReference type="InterPro" id="IPR052155">
    <property type="entry name" value="Biofilm_reg_signaling"/>
</dbReference>
<keyword evidence="7" id="KW-0902">Two-component regulatory system</keyword>
<organism evidence="14">
    <name type="scientific">Magnetococcus massalia (strain MO-1)</name>
    <dbReference type="NCBI Taxonomy" id="451514"/>
    <lineage>
        <taxon>Bacteria</taxon>
        <taxon>Pseudomonadati</taxon>
        <taxon>Pseudomonadota</taxon>
        <taxon>Magnetococcia</taxon>
        <taxon>Magnetococcales</taxon>
        <taxon>Magnetococcaceae</taxon>
        <taxon>Magnetococcus</taxon>
    </lineage>
</organism>
<dbReference type="CDD" id="cd00130">
    <property type="entry name" value="PAS"/>
    <property type="match status" value="1"/>
</dbReference>
<dbReference type="PROSITE" id="PS50883">
    <property type="entry name" value="EAL"/>
    <property type="match status" value="1"/>
</dbReference>
<evidence type="ECO:0000259" key="12">
    <source>
        <dbReference type="PROSITE" id="PS50885"/>
    </source>
</evidence>
<evidence type="ECO:0000256" key="7">
    <source>
        <dbReference type="ARBA" id="ARBA00023012"/>
    </source>
</evidence>
<evidence type="ECO:0000256" key="8">
    <source>
        <dbReference type="SAM" id="Phobius"/>
    </source>
</evidence>
<dbReference type="CDD" id="cd01949">
    <property type="entry name" value="GGDEF"/>
    <property type="match status" value="1"/>
</dbReference>
<dbReference type="SUPFAM" id="SSF55785">
    <property type="entry name" value="PYP-like sensor domain (PAS domain)"/>
    <property type="match status" value="1"/>
</dbReference>
<evidence type="ECO:0000256" key="5">
    <source>
        <dbReference type="ARBA" id="ARBA00022777"/>
    </source>
</evidence>
<evidence type="ECO:0000313" key="14">
    <source>
        <dbReference type="EMBL" id="CRH04451.1"/>
    </source>
</evidence>
<keyword evidence="2" id="KW-0597">Phosphoprotein</keyword>
<dbReference type="EC" id="3.1.4.52" evidence="14"/>
<dbReference type="EC" id="2.7.7.65" evidence="14"/>
<dbReference type="InterPro" id="IPR043128">
    <property type="entry name" value="Rev_trsase/Diguanyl_cyclase"/>
</dbReference>
<keyword evidence="4" id="KW-0547">Nucleotide-binding</keyword>
<dbReference type="CDD" id="cd06225">
    <property type="entry name" value="HAMP"/>
    <property type="match status" value="1"/>
</dbReference>
<dbReference type="InterPro" id="IPR000160">
    <property type="entry name" value="GGDEF_dom"/>
</dbReference>
<dbReference type="InterPro" id="IPR048760">
    <property type="entry name" value="VP0354-like_sensor_dom"/>
</dbReference>
<dbReference type="InterPro" id="IPR001633">
    <property type="entry name" value="EAL_dom"/>
</dbReference>
<dbReference type="GO" id="GO:0071111">
    <property type="term" value="F:cyclic-guanylate-specific phosphodiesterase activity"/>
    <property type="evidence" value="ECO:0007669"/>
    <property type="project" value="UniProtKB-EC"/>
</dbReference>
<dbReference type="CDD" id="cd01948">
    <property type="entry name" value="EAL"/>
    <property type="match status" value="1"/>
</dbReference>
<dbReference type="Pfam" id="PF21623">
    <property type="entry name" value="HK_sensor_dom_bact"/>
    <property type="match status" value="1"/>
</dbReference>
<dbReference type="InterPro" id="IPR000700">
    <property type="entry name" value="PAS-assoc_C"/>
</dbReference>
<evidence type="ECO:0000256" key="4">
    <source>
        <dbReference type="ARBA" id="ARBA00022741"/>
    </source>
</evidence>
<keyword evidence="14" id="KW-0378">Hydrolase</keyword>
<dbReference type="Pfam" id="PF13426">
    <property type="entry name" value="PAS_9"/>
    <property type="match status" value="1"/>
</dbReference>
<dbReference type="InterPro" id="IPR035965">
    <property type="entry name" value="PAS-like_dom_sf"/>
</dbReference>
<dbReference type="Pfam" id="PF00990">
    <property type="entry name" value="GGDEF"/>
    <property type="match status" value="1"/>
</dbReference>
<dbReference type="InterPro" id="IPR029787">
    <property type="entry name" value="Nucleotide_cyclase"/>
</dbReference>
<keyword evidence="8" id="KW-0812">Transmembrane</keyword>
<feature type="domain" description="PAC" evidence="10">
    <location>
        <begin position="505"/>
        <end position="559"/>
    </location>
</feature>
<dbReference type="SMART" id="SM00091">
    <property type="entry name" value="PAS"/>
    <property type="match status" value="1"/>
</dbReference>
<dbReference type="Gene3D" id="3.20.20.450">
    <property type="entry name" value="EAL domain"/>
    <property type="match status" value="1"/>
</dbReference>
<dbReference type="GO" id="GO:0016020">
    <property type="term" value="C:membrane"/>
    <property type="evidence" value="ECO:0007669"/>
    <property type="project" value="UniProtKB-SubCell"/>
</dbReference>
<dbReference type="NCBIfam" id="TIGR00229">
    <property type="entry name" value="sensory_box"/>
    <property type="match status" value="1"/>
</dbReference>
<dbReference type="Gene3D" id="3.30.450.20">
    <property type="entry name" value="PAS domain"/>
    <property type="match status" value="2"/>
</dbReference>
<keyword evidence="3 14" id="KW-0808">Transferase</keyword>
<accession>A0A1S7LER5</accession>
<feature type="domain" description="HAMP" evidence="12">
    <location>
        <begin position="349"/>
        <end position="401"/>
    </location>
</feature>
<dbReference type="GO" id="GO:0005524">
    <property type="term" value="F:ATP binding"/>
    <property type="evidence" value="ECO:0007669"/>
    <property type="project" value="UniProtKB-KW"/>
</dbReference>
<dbReference type="PROSITE" id="PS50113">
    <property type="entry name" value="PAC"/>
    <property type="match status" value="1"/>
</dbReference>
<evidence type="ECO:0000259" key="9">
    <source>
        <dbReference type="PROSITE" id="PS50112"/>
    </source>
</evidence>
<protein>
    <submittedName>
        <fullName evidence="14">Putative Diguanylate kinase/phosphodiesterase with PAS sensor</fullName>
        <ecNumber evidence="14">2.7.7.65</ecNumber>
        <ecNumber evidence="14">3.1.4.52</ecNumber>
    </submittedName>
</protein>
<keyword evidence="6" id="KW-0067">ATP-binding</keyword>
<keyword evidence="8" id="KW-0472">Membrane</keyword>
<dbReference type="NCBIfam" id="TIGR00254">
    <property type="entry name" value="GGDEF"/>
    <property type="match status" value="1"/>
</dbReference>
<feature type="domain" description="GGDEF" evidence="13">
    <location>
        <begin position="591"/>
        <end position="738"/>
    </location>
</feature>
<dbReference type="InterPro" id="IPR003660">
    <property type="entry name" value="HAMP_dom"/>
</dbReference>
<dbReference type="Pfam" id="PF00672">
    <property type="entry name" value="HAMP"/>
    <property type="match status" value="1"/>
</dbReference>
<name>A0A1S7LER5_MAGMO</name>
<dbReference type="SMART" id="SM00267">
    <property type="entry name" value="GGDEF"/>
    <property type="match status" value="1"/>
</dbReference>
<dbReference type="GO" id="GO:0000160">
    <property type="term" value="P:phosphorelay signal transduction system"/>
    <property type="evidence" value="ECO:0007669"/>
    <property type="project" value="UniProtKB-KW"/>
</dbReference>
<dbReference type="PROSITE" id="PS50112">
    <property type="entry name" value="PAS"/>
    <property type="match status" value="1"/>
</dbReference>
<dbReference type="Gene3D" id="3.30.70.270">
    <property type="match status" value="1"/>
</dbReference>
<dbReference type="InterPro" id="IPR035919">
    <property type="entry name" value="EAL_sf"/>
</dbReference>
<dbReference type="SUPFAM" id="SSF103190">
    <property type="entry name" value="Sensory domain-like"/>
    <property type="match status" value="1"/>
</dbReference>
<dbReference type="GO" id="GO:0052621">
    <property type="term" value="F:diguanylate cyclase activity"/>
    <property type="evidence" value="ECO:0007669"/>
    <property type="project" value="UniProtKB-EC"/>
</dbReference>
<proteinExistence type="predicted"/>
<sequence length="1008" mass="114296">MFNKISNKLIFIFTLMILGLLISTHMISSRVIHQLMEDKAATALRFEVHEKIKALSLELEKTSRDVRFLASVPPLASLHRAQHNDGIDPRIGLSQEILLKRLNGVFSSFIKLHPNYHQIRFIESSHQGMELVRVERQGDRIIQSAPQEMQSKGTRAYVRRTLALNNNEVFLSDLNLNREHGEIVEPHQPTLRIATPVYYEGQSIGIVVINMGVGRLLDELPKAFPWDGLTYLTNAQGDFLVHPDPGRTFGFERGRRYLIADELPAIKPLLEDAKEQVSIRKNIAPFSEEMVAVHHFSLTAGSNRQWFTLLFAVPIKQIMTDLDQVTQMTLLFATILALVVILIAQRLLKMVTSPLQLLSWAMDAFARGQRVATIPLERKDEIGHLARSFDRMRDQLEGAGRALEQRVEERTHELAEANDRLRAEMVEHQSTQAKLHLSHEIITKAKQAILITDGKNIIQEVNPAFEQLTGYSRQEVIGTPPQAYKSGRHDKNFYQTMWTELANSNHWEGEIWDRRKDGSLFPKFLSIDRIIDQDGNTLNYVAMFQDLTERKRTEEELERLAHYDLLTGLPNRILFRNRLDLAMQNAQQQQHTVALLTLDLNRYRTINQSLGFQIGDKLLQAVSKRLEGLIRSSDELAMNKYRRARDADFIARTGGNQFSIVFHEVTTGETMGLAAQRLLSCIEEPFKMDGQEIYLTASTGIALYPDNAKSSHDLIQQSESALSRAKQAGSGHFRFCAMVMEQASAERIHLESELRRAVKQEAFVLHYQPKMTLNHKQIGGVEALIRWPREDGTLTPPNNFIPLLEESGLIIPLGAWILRQACLDTVALNRGRAEPLSLAVNLSVKQFQQPDLAEMIQATLDETGLPPHLLELEITESMVMGELNQAIMIMQRLRGLGTKLAMDDFGTGYSSLASLRNFPLDTLKIDQAFVRGLKDQSEDIAIVRAVAGLGHSLDMKIVAEGVETSWQLDFLQELECHWGQGFHIARPMPLDQLTHFLIHRDSHSTTTV</sequence>
<evidence type="ECO:0000259" key="13">
    <source>
        <dbReference type="PROSITE" id="PS50887"/>
    </source>
</evidence>
<evidence type="ECO:0000256" key="6">
    <source>
        <dbReference type="ARBA" id="ARBA00022840"/>
    </source>
</evidence>
<feature type="transmembrane region" description="Helical" evidence="8">
    <location>
        <begin position="328"/>
        <end position="348"/>
    </location>
</feature>
<dbReference type="Gene3D" id="6.10.340.10">
    <property type="match status" value="1"/>
</dbReference>
<dbReference type="SUPFAM" id="SSF141868">
    <property type="entry name" value="EAL domain-like"/>
    <property type="match status" value="1"/>
</dbReference>
<feature type="domain" description="EAL" evidence="11">
    <location>
        <begin position="747"/>
        <end position="1001"/>
    </location>
</feature>
<reference evidence="14" key="1">
    <citation type="submission" date="2015-04" db="EMBL/GenBank/DDBJ databases">
        <authorList>
            <person name="Syromyatnikov M.Y."/>
            <person name="Popov V.N."/>
        </authorList>
    </citation>
    <scope>NUCLEOTIDE SEQUENCE</scope>
    <source>
        <strain evidence="14">MO-1</strain>
    </source>
</reference>
<dbReference type="PANTHER" id="PTHR44757">
    <property type="entry name" value="DIGUANYLATE CYCLASE DGCP"/>
    <property type="match status" value="1"/>
</dbReference>
<evidence type="ECO:0000256" key="3">
    <source>
        <dbReference type="ARBA" id="ARBA00022679"/>
    </source>
</evidence>
<keyword evidence="14" id="KW-0548">Nucleotidyltransferase</keyword>
<dbReference type="SMART" id="SM00052">
    <property type="entry name" value="EAL"/>
    <property type="match status" value="1"/>
</dbReference>
<evidence type="ECO:0000256" key="2">
    <source>
        <dbReference type="ARBA" id="ARBA00022553"/>
    </source>
</evidence>
<dbReference type="InterPro" id="IPR000014">
    <property type="entry name" value="PAS"/>
</dbReference>
<evidence type="ECO:0000259" key="11">
    <source>
        <dbReference type="PROSITE" id="PS50883"/>
    </source>
</evidence>
<dbReference type="GO" id="GO:0016301">
    <property type="term" value="F:kinase activity"/>
    <property type="evidence" value="ECO:0007669"/>
    <property type="project" value="UniProtKB-KW"/>
</dbReference>
<dbReference type="AlphaFoldDB" id="A0A1S7LER5"/>
<dbReference type="InterPro" id="IPR001610">
    <property type="entry name" value="PAC"/>
</dbReference>
<dbReference type="SMART" id="SM00304">
    <property type="entry name" value="HAMP"/>
    <property type="match status" value="1"/>
</dbReference>
<dbReference type="SUPFAM" id="SSF55073">
    <property type="entry name" value="Nucleotide cyclase"/>
    <property type="match status" value="1"/>
</dbReference>
<keyword evidence="5 14" id="KW-0418">Kinase</keyword>
<dbReference type="Pfam" id="PF00563">
    <property type="entry name" value="EAL"/>
    <property type="match status" value="1"/>
</dbReference>
<dbReference type="SMART" id="SM00086">
    <property type="entry name" value="PAC"/>
    <property type="match status" value="1"/>
</dbReference>
<feature type="domain" description="PAS" evidence="9">
    <location>
        <begin position="440"/>
        <end position="478"/>
    </location>
</feature>
<dbReference type="PROSITE" id="PS50885">
    <property type="entry name" value="HAMP"/>
    <property type="match status" value="1"/>
</dbReference>
<gene>
    <name evidence="14" type="ORF">MAGMO_0237</name>
</gene>
<keyword evidence="8" id="KW-1133">Transmembrane helix</keyword>
<dbReference type="PANTHER" id="PTHR44757:SF2">
    <property type="entry name" value="BIOFILM ARCHITECTURE MAINTENANCE PROTEIN MBAA"/>
    <property type="match status" value="1"/>
</dbReference>
<dbReference type="SUPFAM" id="SSF158472">
    <property type="entry name" value="HAMP domain-like"/>
    <property type="match status" value="1"/>
</dbReference>
<dbReference type="PROSITE" id="PS50887">
    <property type="entry name" value="GGDEF"/>
    <property type="match status" value="1"/>
</dbReference>
<dbReference type="EMBL" id="LO017727">
    <property type="protein sequence ID" value="CRH04451.1"/>
    <property type="molecule type" value="Genomic_DNA"/>
</dbReference>
<dbReference type="InterPro" id="IPR029151">
    <property type="entry name" value="Sensor-like_sf"/>
</dbReference>
<comment type="subcellular location">
    <subcellularLocation>
        <location evidence="1">Membrane</location>
    </subcellularLocation>
</comment>